<feature type="transmembrane region" description="Helical" evidence="8">
    <location>
        <begin position="130"/>
        <end position="153"/>
    </location>
</feature>
<evidence type="ECO:0000313" key="10">
    <source>
        <dbReference type="Proteomes" id="UP001333710"/>
    </source>
</evidence>
<evidence type="ECO:0000256" key="1">
    <source>
        <dbReference type="ARBA" id="ARBA00004651"/>
    </source>
</evidence>
<dbReference type="Proteomes" id="UP001333710">
    <property type="component" value="Chromosome"/>
</dbReference>
<evidence type="ECO:0000313" key="9">
    <source>
        <dbReference type="EMBL" id="BDX08607.1"/>
    </source>
</evidence>
<name>A0AA48HTU8_9ALTE</name>
<feature type="transmembrane region" description="Helical" evidence="8">
    <location>
        <begin position="165"/>
        <end position="183"/>
    </location>
</feature>
<dbReference type="AlphaFoldDB" id="A0AA48HTU8"/>
<proteinExistence type="inferred from homology"/>
<dbReference type="Pfam" id="PF01925">
    <property type="entry name" value="TauE"/>
    <property type="match status" value="1"/>
</dbReference>
<sequence>MFPELDSTWLICALVLFLGCTIQAAVGFGMAIVAAPVMVILKPEWVPYILAVSAFVVSLSGAWQQRAAIQWRAMTPAFITRLPGTIVGTWLLLIMSVSVLQITVAAMVLLTVVVSLWLKPFPANATNLGIAGFVSGITGTTTSIGGPPMALVMQHGSAVTARANLSVYFVYSCIISLIGYQLAGLLNSSTLLVSLTMVPIALLGFGAGKQLQRHVDNRFRPILLTVCSLSAGFALINTISEQF</sequence>
<comment type="subcellular location">
    <subcellularLocation>
        <location evidence="1 8">Cell membrane</location>
        <topology evidence="1 8">Multi-pass membrane protein</topology>
    </subcellularLocation>
</comment>
<dbReference type="EMBL" id="AP027272">
    <property type="protein sequence ID" value="BDX08607.1"/>
    <property type="molecule type" value="Genomic_DNA"/>
</dbReference>
<dbReference type="GO" id="GO:0005886">
    <property type="term" value="C:plasma membrane"/>
    <property type="evidence" value="ECO:0007669"/>
    <property type="project" value="UniProtKB-SubCell"/>
</dbReference>
<keyword evidence="4 8" id="KW-1003">Cell membrane</keyword>
<evidence type="ECO:0000256" key="6">
    <source>
        <dbReference type="ARBA" id="ARBA00022989"/>
    </source>
</evidence>
<evidence type="ECO:0000256" key="8">
    <source>
        <dbReference type="RuleBase" id="RU363041"/>
    </source>
</evidence>
<evidence type="ECO:0000256" key="7">
    <source>
        <dbReference type="ARBA" id="ARBA00023136"/>
    </source>
</evidence>
<dbReference type="RefSeq" id="WP_338294671.1">
    <property type="nucleotide sequence ID" value="NZ_AP027272.1"/>
</dbReference>
<evidence type="ECO:0000256" key="4">
    <source>
        <dbReference type="ARBA" id="ARBA00022475"/>
    </source>
</evidence>
<feature type="transmembrane region" description="Helical" evidence="8">
    <location>
        <begin position="219"/>
        <end position="239"/>
    </location>
</feature>
<feature type="transmembrane region" description="Helical" evidence="8">
    <location>
        <begin position="189"/>
        <end position="207"/>
    </location>
</feature>
<dbReference type="PANTHER" id="PTHR30269">
    <property type="entry name" value="TRANSMEMBRANE PROTEIN YFCA"/>
    <property type="match status" value="1"/>
</dbReference>
<protein>
    <recommendedName>
        <fullName evidence="8">Probable membrane transporter protein</fullName>
    </recommendedName>
</protein>
<keyword evidence="6 8" id="KW-1133">Transmembrane helix</keyword>
<gene>
    <name evidence="9" type="ORF">MACH26_41280</name>
</gene>
<evidence type="ECO:0000256" key="2">
    <source>
        <dbReference type="ARBA" id="ARBA00009142"/>
    </source>
</evidence>
<accession>A0AA48HTU8</accession>
<dbReference type="PANTHER" id="PTHR30269:SF37">
    <property type="entry name" value="MEMBRANE TRANSPORTER PROTEIN"/>
    <property type="match status" value="1"/>
</dbReference>
<keyword evidence="10" id="KW-1185">Reference proteome</keyword>
<keyword evidence="7 8" id="KW-0472">Membrane</keyword>
<evidence type="ECO:0000256" key="3">
    <source>
        <dbReference type="ARBA" id="ARBA00022448"/>
    </source>
</evidence>
<keyword evidence="3" id="KW-0813">Transport</keyword>
<dbReference type="InterPro" id="IPR002781">
    <property type="entry name" value="TM_pro_TauE-like"/>
</dbReference>
<feature type="transmembrane region" description="Helical" evidence="8">
    <location>
        <begin position="85"/>
        <end position="118"/>
    </location>
</feature>
<comment type="similarity">
    <text evidence="2 8">Belongs to the 4-toluene sulfonate uptake permease (TSUP) (TC 2.A.102) family.</text>
</comment>
<feature type="transmembrane region" description="Helical" evidence="8">
    <location>
        <begin position="45"/>
        <end position="64"/>
    </location>
</feature>
<keyword evidence="5 8" id="KW-0812">Transmembrane</keyword>
<reference evidence="9" key="1">
    <citation type="submission" date="2023-01" db="EMBL/GenBank/DDBJ databases">
        <title>Complete genome sequence of Planctobacterium marinum strain Dej080120_11.</title>
        <authorList>
            <person name="Ueki S."/>
            <person name="Maruyama F."/>
        </authorList>
    </citation>
    <scope>NUCLEOTIDE SEQUENCE</scope>
    <source>
        <strain evidence="9">Dej080120_11</strain>
    </source>
</reference>
<feature type="transmembrane region" description="Helical" evidence="8">
    <location>
        <begin position="12"/>
        <end position="39"/>
    </location>
</feature>
<evidence type="ECO:0000256" key="5">
    <source>
        <dbReference type="ARBA" id="ARBA00022692"/>
    </source>
</evidence>
<organism evidence="9 10">
    <name type="scientific">Planctobacterium marinum</name>
    <dbReference type="NCBI Taxonomy" id="1631968"/>
    <lineage>
        <taxon>Bacteria</taxon>
        <taxon>Pseudomonadati</taxon>
        <taxon>Pseudomonadota</taxon>
        <taxon>Gammaproteobacteria</taxon>
        <taxon>Alteromonadales</taxon>
        <taxon>Alteromonadaceae</taxon>
        <taxon>Planctobacterium</taxon>
    </lineage>
</organism>
<dbReference type="InterPro" id="IPR052017">
    <property type="entry name" value="TSUP"/>
</dbReference>
<dbReference type="KEGG" id="pmaw:MACH26_41280"/>